<dbReference type="PANTHER" id="PTHR24391:SF18">
    <property type="entry name" value="EG:115C2.6 PROTEIN"/>
    <property type="match status" value="1"/>
</dbReference>
<dbReference type="InParanoid" id="A7T3N8"/>
<keyword evidence="2" id="KW-0479">Metal-binding</keyword>
<feature type="non-terminal residue" evidence="10">
    <location>
        <position position="282"/>
    </location>
</feature>
<evidence type="ECO:0000256" key="4">
    <source>
        <dbReference type="ARBA" id="ARBA00022771"/>
    </source>
</evidence>
<dbReference type="AlphaFoldDB" id="A7T3N8"/>
<comment type="subcellular location">
    <subcellularLocation>
        <location evidence="1">Nucleus</location>
    </subcellularLocation>
</comment>
<dbReference type="eggNOG" id="KOG3608">
    <property type="taxonomic scope" value="Eukaryota"/>
</dbReference>
<dbReference type="Proteomes" id="UP000001593">
    <property type="component" value="Unassembled WGS sequence"/>
</dbReference>
<name>A7T3N8_NEMVE</name>
<evidence type="ECO:0000256" key="6">
    <source>
        <dbReference type="ARBA" id="ARBA00023125"/>
    </source>
</evidence>
<evidence type="ECO:0000256" key="7">
    <source>
        <dbReference type="ARBA" id="ARBA00023242"/>
    </source>
</evidence>
<dbReference type="SMART" id="SM00355">
    <property type="entry name" value="ZnF_C2H2"/>
    <property type="match status" value="6"/>
</dbReference>
<dbReference type="GO" id="GO:0000981">
    <property type="term" value="F:DNA-binding transcription factor activity, RNA polymerase II-specific"/>
    <property type="evidence" value="ECO:0000318"/>
    <property type="project" value="GO_Central"/>
</dbReference>
<dbReference type="GO" id="GO:0008270">
    <property type="term" value="F:zinc ion binding"/>
    <property type="evidence" value="ECO:0007669"/>
    <property type="project" value="UniProtKB-KW"/>
</dbReference>
<evidence type="ECO:0000313" key="11">
    <source>
        <dbReference type="Proteomes" id="UP000001593"/>
    </source>
</evidence>
<dbReference type="OMA" id="TSECKYH"/>
<proteinExistence type="predicted"/>
<dbReference type="PROSITE" id="PS50157">
    <property type="entry name" value="ZINC_FINGER_C2H2_2"/>
    <property type="match status" value="1"/>
</dbReference>
<dbReference type="PhylomeDB" id="A7T3N8"/>
<dbReference type="GO" id="GO:0006357">
    <property type="term" value="P:regulation of transcription by RNA polymerase II"/>
    <property type="evidence" value="ECO:0000318"/>
    <property type="project" value="GO_Central"/>
</dbReference>
<gene>
    <name evidence="10" type="ORF">NEMVEDRAFT_v1g144527</name>
</gene>
<evidence type="ECO:0000259" key="9">
    <source>
        <dbReference type="PROSITE" id="PS50157"/>
    </source>
</evidence>
<dbReference type="EMBL" id="DS470570">
    <property type="protein sequence ID" value="EDO29426.1"/>
    <property type="molecule type" value="Genomic_DNA"/>
</dbReference>
<keyword evidence="4 8" id="KW-0863">Zinc-finger</keyword>
<reference evidence="10 11" key="1">
    <citation type="journal article" date="2007" name="Science">
        <title>Sea anemone genome reveals ancestral eumetazoan gene repertoire and genomic organization.</title>
        <authorList>
            <person name="Putnam N.H."/>
            <person name="Srivastava M."/>
            <person name="Hellsten U."/>
            <person name="Dirks B."/>
            <person name="Chapman J."/>
            <person name="Salamov A."/>
            <person name="Terry A."/>
            <person name="Shapiro H."/>
            <person name="Lindquist E."/>
            <person name="Kapitonov V.V."/>
            <person name="Jurka J."/>
            <person name="Genikhovich G."/>
            <person name="Grigoriev I.V."/>
            <person name="Lucas S.M."/>
            <person name="Steele R.E."/>
            <person name="Finnerty J.R."/>
            <person name="Technau U."/>
            <person name="Martindale M.Q."/>
            <person name="Rokhsar D.S."/>
        </authorList>
    </citation>
    <scope>NUCLEOTIDE SEQUENCE [LARGE SCALE GENOMIC DNA]</scope>
    <source>
        <strain evidence="11">CH2 X CH6</strain>
    </source>
</reference>
<dbReference type="GO" id="GO:0000978">
    <property type="term" value="F:RNA polymerase II cis-regulatory region sequence-specific DNA binding"/>
    <property type="evidence" value="ECO:0000318"/>
    <property type="project" value="GO_Central"/>
</dbReference>
<keyword evidence="5" id="KW-0862">Zinc</keyword>
<feature type="domain" description="C2H2-type" evidence="9">
    <location>
        <begin position="239"/>
        <end position="267"/>
    </location>
</feature>
<evidence type="ECO:0000256" key="2">
    <source>
        <dbReference type="ARBA" id="ARBA00022723"/>
    </source>
</evidence>
<keyword evidence="7" id="KW-0539">Nucleus</keyword>
<dbReference type="PANTHER" id="PTHR24391">
    <property type="entry name" value="HISTONE H4 TRANSCRIPTION FACTOR-RELATED"/>
    <property type="match status" value="1"/>
</dbReference>
<evidence type="ECO:0000313" key="10">
    <source>
        <dbReference type="EMBL" id="EDO29426.1"/>
    </source>
</evidence>
<sequence length="282" mass="33065">LVCEWGDCEQTFSLHSCFSEFRAHVEGHIRTLLPSYSSQHSTDPIPRDFECPWRECGWLNPKDTDELIRHFLFHVVHTRLKTTGRVRLESGKFNKCVLEAVSRNLVPDVPEKFLCEWMDCNLQFNCPSRFYEHVESHVMSVDKERIVNGGRKTTHVTCQWTGCMTRVRNHCKLREHAHVHTREKVYACHVCGGMFASMSKFADHLSRQNTSECKYHTLHCAFLVKRELKTLSVSYMNNIKCEFCDMTCPNPSALKQHIKFRHSTLRPYVCDVCDYRWAFQVL</sequence>
<dbReference type="InterPro" id="IPR036236">
    <property type="entry name" value="Znf_C2H2_sf"/>
</dbReference>
<keyword evidence="3" id="KW-0677">Repeat</keyword>
<evidence type="ECO:0000256" key="1">
    <source>
        <dbReference type="ARBA" id="ARBA00004123"/>
    </source>
</evidence>
<dbReference type="InterPro" id="IPR051574">
    <property type="entry name" value="ZnF_E-box_Homeobox"/>
</dbReference>
<evidence type="ECO:0000256" key="3">
    <source>
        <dbReference type="ARBA" id="ARBA00022737"/>
    </source>
</evidence>
<dbReference type="SUPFAM" id="SSF57667">
    <property type="entry name" value="beta-beta-alpha zinc fingers"/>
    <property type="match status" value="2"/>
</dbReference>
<organism evidence="10 11">
    <name type="scientific">Nematostella vectensis</name>
    <name type="common">Starlet sea anemone</name>
    <dbReference type="NCBI Taxonomy" id="45351"/>
    <lineage>
        <taxon>Eukaryota</taxon>
        <taxon>Metazoa</taxon>
        <taxon>Cnidaria</taxon>
        <taxon>Anthozoa</taxon>
        <taxon>Hexacorallia</taxon>
        <taxon>Actiniaria</taxon>
        <taxon>Edwardsiidae</taxon>
        <taxon>Nematostella</taxon>
    </lineage>
</organism>
<dbReference type="HOGENOM" id="CLU_026599_0_0_1"/>
<keyword evidence="6" id="KW-0238">DNA-binding</keyword>
<dbReference type="STRING" id="45351.A7T3N8"/>
<dbReference type="GO" id="GO:0045892">
    <property type="term" value="P:negative regulation of DNA-templated transcription"/>
    <property type="evidence" value="ECO:0007669"/>
    <property type="project" value="UniProtKB-ARBA"/>
</dbReference>
<dbReference type="InterPro" id="IPR013087">
    <property type="entry name" value="Znf_C2H2_type"/>
</dbReference>
<protein>
    <recommendedName>
        <fullName evidence="9">C2H2-type domain-containing protein</fullName>
    </recommendedName>
</protein>
<evidence type="ECO:0000256" key="8">
    <source>
        <dbReference type="PROSITE-ProRule" id="PRU00042"/>
    </source>
</evidence>
<dbReference type="GO" id="GO:0005634">
    <property type="term" value="C:nucleus"/>
    <property type="evidence" value="ECO:0007669"/>
    <property type="project" value="UniProtKB-SubCell"/>
</dbReference>
<accession>A7T3N8</accession>
<evidence type="ECO:0000256" key="5">
    <source>
        <dbReference type="ARBA" id="ARBA00022833"/>
    </source>
</evidence>
<dbReference type="Gene3D" id="3.30.160.60">
    <property type="entry name" value="Classic Zinc Finger"/>
    <property type="match status" value="3"/>
</dbReference>
<keyword evidence="11" id="KW-1185">Reference proteome</keyword>
<dbReference type="PROSITE" id="PS00028">
    <property type="entry name" value="ZINC_FINGER_C2H2_1"/>
    <property type="match status" value="3"/>
</dbReference>